<evidence type="ECO:0000256" key="1">
    <source>
        <dbReference type="ARBA" id="ARBA00009986"/>
    </source>
</evidence>
<dbReference type="EMBL" id="KB933338">
    <property type="protein sequence ID" value="EON96470.1"/>
    <property type="molecule type" value="Genomic_DNA"/>
</dbReference>
<accession>R8BAZ5</accession>
<comment type="similarity">
    <text evidence="1 6">Belongs to the aldehyde dehydrogenase family.</text>
</comment>
<dbReference type="PROSITE" id="PS00687">
    <property type="entry name" value="ALDEHYDE_DEHYDR_GLU"/>
    <property type="match status" value="1"/>
</dbReference>
<dbReference type="GeneID" id="19328851"/>
<dbReference type="PANTHER" id="PTHR11699">
    <property type="entry name" value="ALDEHYDE DEHYDROGENASE-RELATED"/>
    <property type="match status" value="1"/>
</dbReference>
<protein>
    <recommendedName>
        <fullName evidence="3">aldehyde dehydrogenase (NAD(+))</fullName>
        <ecNumber evidence="3">1.2.1.3</ecNumber>
    </recommendedName>
</protein>
<reference evidence="9" key="1">
    <citation type="journal article" date="2013" name="Genome Announc.">
        <title>Draft genome sequence of the ascomycete Phaeoacremonium aleophilum strain UCR-PA7, a causal agent of the esca disease complex in grapevines.</title>
        <authorList>
            <person name="Blanco-Ulate B."/>
            <person name="Rolshausen P."/>
            <person name="Cantu D."/>
        </authorList>
    </citation>
    <scope>NUCLEOTIDE SEQUENCE [LARGE SCALE GENOMIC DNA]</scope>
    <source>
        <strain evidence="9">UCR-PA7</strain>
    </source>
</reference>
<dbReference type="InterPro" id="IPR029510">
    <property type="entry name" value="Ald_DH_CS_GLU"/>
</dbReference>
<dbReference type="InterPro" id="IPR016162">
    <property type="entry name" value="Ald_DH_N"/>
</dbReference>
<dbReference type="eggNOG" id="KOG2450">
    <property type="taxonomic scope" value="Eukaryota"/>
</dbReference>
<dbReference type="OrthoDB" id="310895at2759"/>
<gene>
    <name evidence="8" type="ORF">UCRPA7_8036</name>
</gene>
<dbReference type="InterPro" id="IPR016163">
    <property type="entry name" value="Ald_DH_C"/>
</dbReference>
<dbReference type="FunFam" id="3.40.309.10:FF:000012">
    <property type="entry name" value="Betaine aldehyde dehydrogenase"/>
    <property type="match status" value="1"/>
</dbReference>
<proteinExistence type="inferred from homology"/>
<sequence>MADLEVTLTAPNGQKISLSTGLFINNEFIKGSSSEKLASIDPATEETIVEVEVATADDVDKAVKAARAAFNDPTWRDMIPEDRAKLLNKVADLIDDNKDELFALQAWDVGKPYGASQALEWPLVVQCLRYYAGWADKINGQTIPISSDKFGYTIKQPVGVCGAISPWNFPLVNCSWKIGPALATGCCIIMKPSEFSPLSALFLAKLFKQAGYPPGVVQVVNGWGKETGDALTKHLDIDKIAFTGSTATGRAVIKAAAVNMKKVTVEAGGKSAFIVFDDADLEQAAKWAIAGGMGNAGQICSANARILVQEGAHEKFVKYFSDFAKASKIGRPFDEGTTQGPQVSKMQYDKVLEYLDHAKTDGANLVTGGNPYKTLGKGYFIEPTIYTGVTNKMKIFHEEIFGPVIAVTTFKTEDEAVALANDSAYGLAGMVFTENMKTAMRTATKLHTGMVWINESNNYNVKMPFGGVKQSGLGRELGESTLEAYLEEKVVHVNLGLRI</sequence>
<evidence type="ECO:0000256" key="4">
    <source>
        <dbReference type="ARBA" id="ARBA00049194"/>
    </source>
</evidence>
<feature type="domain" description="Aldehyde dehydrogenase" evidence="7">
    <location>
        <begin position="29"/>
        <end position="491"/>
    </location>
</feature>
<dbReference type="RefSeq" id="XP_007918747.1">
    <property type="nucleotide sequence ID" value="XM_007920556.1"/>
</dbReference>
<dbReference type="FunFam" id="3.40.605.10:FF:000007">
    <property type="entry name" value="NAD/NADP-dependent betaine aldehyde dehydrogenase"/>
    <property type="match status" value="1"/>
</dbReference>
<dbReference type="AlphaFoldDB" id="R8BAZ5"/>
<feature type="active site" evidence="5">
    <location>
        <position position="266"/>
    </location>
</feature>
<evidence type="ECO:0000313" key="9">
    <source>
        <dbReference type="Proteomes" id="UP000014074"/>
    </source>
</evidence>
<name>R8BAZ5_PHAM7</name>
<evidence type="ECO:0000256" key="3">
    <source>
        <dbReference type="ARBA" id="ARBA00024226"/>
    </source>
</evidence>
<dbReference type="SUPFAM" id="SSF53720">
    <property type="entry name" value="ALDH-like"/>
    <property type="match status" value="1"/>
</dbReference>
<evidence type="ECO:0000256" key="5">
    <source>
        <dbReference type="PROSITE-ProRule" id="PRU10007"/>
    </source>
</evidence>
<dbReference type="Pfam" id="PF00171">
    <property type="entry name" value="Aldedh"/>
    <property type="match status" value="1"/>
</dbReference>
<evidence type="ECO:0000256" key="2">
    <source>
        <dbReference type="ARBA" id="ARBA00023002"/>
    </source>
</evidence>
<keyword evidence="9" id="KW-1185">Reference proteome</keyword>
<dbReference type="HOGENOM" id="CLU_005391_0_1_1"/>
<dbReference type="KEGG" id="tmn:UCRPA7_8036"/>
<dbReference type="GO" id="GO:0004029">
    <property type="term" value="F:aldehyde dehydrogenase (NAD+) activity"/>
    <property type="evidence" value="ECO:0007669"/>
    <property type="project" value="UniProtKB-EC"/>
</dbReference>
<dbReference type="EC" id="1.2.1.3" evidence="3"/>
<evidence type="ECO:0000259" key="7">
    <source>
        <dbReference type="Pfam" id="PF00171"/>
    </source>
</evidence>
<dbReference type="Gene3D" id="3.40.309.10">
    <property type="entry name" value="Aldehyde Dehydrogenase, Chain A, domain 2"/>
    <property type="match status" value="1"/>
</dbReference>
<dbReference type="InterPro" id="IPR015590">
    <property type="entry name" value="Aldehyde_DH_dom"/>
</dbReference>
<dbReference type="Gene3D" id="3.40.605.10">
    <property type="entry name" value="Aldehyde Dehydrogenase, Chain A, domain 1"/>
    <property type="match status" value="1"/>
</dbReference>
<dbReference type="Proteomes" id="UP000014074">
    <property type="component" value="Unassembled WGS sequence"/>
</dbReference>
<dbReference type="InterPro" id="IPR016161">
    <property type="entry name" value="Ald_DH/histidinol_DH"/>
</dbReference>
<keyword evidence="2 6" id="KW-0560">Oxidoreductase</keyword>
<organism evidence="8 9">
    <name type="scientific">Phaeoacremonium minimum (strain UCR-PA7)</name>
    <name type="common">Esca disease fungus</name>
    <name type="synonym">Togninia minima</name>
    <dbReference type="NCBI Taxonomy" id="1286976"/>
    <lineage>
        <taxon>Eukaryota</taxon>
        <taxon>Fungi</taxon>
        <taxon>Dikarya</taxon>
        <taxon>Ascomycota</taxon>
        <taxon>Pezizomycotina</taxon>
        <taxon>Sordariomycetes</taxon>
        <taxon>Sordariomycetidae</taxon>
        <taxon>Togniniales</taxon>
        <taxon>Togniniaceae</taxon>
        <taxon>Phaeoacremonium</taxon>
    </lineage>
</organism>
<evidence type="ECO:0000256" key="6">
    <source>
        <dbReference type="RuleBase" id="RU003345"/>
    </source>
</evidence>
<comment type="catalytic activity">
    <reaction evidence="4">
        <text>an aldehyde + NAD(+) + H2O = a carboxylate + NADH + 2 H(+)</text>
        <dbReference type="Rhea" id="RHEA:16185"/>
        <dbReference type="ChEBI" id="CHEBI:15377"/>
        <dbReference type="ChEBI" id="CHEBI:15378"/>
        <dbReference type="ChEBI" id="CHEBI:17478"/>
        <dbReference type="ChEBI" id="CHEBI:29067"/>
        <dbReference type="ChEBI" id="CHEBI:57540"/>
        <dbReference type="ChEBI" id="CHEBI:57945"/>
        <dbReference type="EC" id="1.2.1.3"/>
    </reaction>
</comment>
<evidence type="ECO:0000313" key="8">
    <source>
        <dbReference type="EMBL" id="EON96470.1"/>
    </source>
</evidence>